<dbReference type="Pfam" id="PF09580">
    <property type="entry name" value="Spore_YhcN_YlaJ"/>
    <property type="match status" value="1"/>
</dbReference>
<proteinExistence type="predicted"/>
<dbReference type="NCBIfam" id="TIGR02898">
    <property type="entry name" value="spore_YhcN_YlaJ"/>
    <property type="match status" value="1"/>
</dbReference>
<name>A0A1M4T4A7_9THEO</name>
<dbReference type="AlphaFoldDB" id="A0A1M4T4A7"/>
<gene>
    <name evidence="3" type="ORF">SAMN02746089_00213</name>
</gene>
<dbReference type="EMBL" id="FQVH01000001">
    <property type="protein sequence ID" value="SHE39326.1"/>
    <property type="molecule type" value="Genomic_DNA"/>
</dbReference>
<keyword evidence="4" id="KW-1185">Reference proteome</keyword>
<dbReference type="GO" id="GO:0030435">
    <property type="term" value="P:sporulation resulting in formation of a cellular spore"/>
    <property type="evidence" value="ECO:0007669"/>
    <property type="project" value="InterPro"/>
</dbReference>
<feature type="signal peptide" evidence="2">
    <location>
        <begin position="1"/>
        <end position="27"/>
    </location>
</feature>
<evidence type="ECO:0000313" key="4">
    <source>
        <dbReference type="Proteomes" id="UP000184088"/>
    </source>
</evidence>
<feature type="region of interest" description="Disordered" evidence="1">
    <location>
        <begin position="27"/>
        <end position="62"/>
    </location>
</feature>
<evidence type="ECO:0000256" key="1">
    <source>
        <dbReference type="SAM" id="MobiDB-lite"/>
    </source>
</evidence>
<dbReference type="InterPro" id="IPR019076">
    <property type="entry name" value="Spore_lipoprot_YhcN/YlaJ-like"/>
</dbReference>
<keyword evidence="2" id="KW-0732">Signal</keyword>
<accession>A0A1M4T4A7</accession>
<evidence type="ECO:0000313" key="3">
    <source>
        <dbReference type="EMBL" id="SHE39326.1"/>
    </source>
</evidence>
<feature type="compositionally biased region" description="Low complexity" evidence="1">
    <location>
        <begin position="40"/>
        <end position="51"/>
    </location>
</feature>
<dbReference type="OrthoDB" id="1707228at2"/>
<dbReference type="PROSITE" id="PS51257">
    <property type="entry name" value="PROKAR_LIPOPROTEIN"/>
    <property type="match status" value="1"/>
</dbReference>
<dbReference type="RefSeq" id="WP_073341224.1">
    <property type="nucleotide sequence ID" value="NZ_FQVH01000001.1"/>
</dbReference>
<sequence length="172" mass="18507">MKKIKNFSMLLLILFIFSAISLGCTSAARKPTPARPTKVTPRAITPRTTPTRPAPTPPRATNTQAARANRIAAAVAKLPNVNRATVVITGNTALVGIDMKGHVEKTGITKVKKEVEKTVKTTDKAIKNVSVTADPDLYNRINSIAAEIARGKPVSGFAREISEILRRITPSK</sequence>
<organism evidence="3 4">
    <name type="scientific">Caldanaerobius fijiensis DSM 17918</name>
    <dbReference type="NCBI Taxonomy" id="1121256"/>
    <lineage>
        <taxon>Bacteria</taxon>
        <taxon>Bacillati</taxon>
        <taxon>Bacillota</taxon>
        <taxon>Clostridia</taxon>
        <taxon>Thermoanaerobacterales</taxon>
        <taxon>Thermoanaerobacteraceae</taxon>
        <taxon>Caldanaerobius</taxon>
    </lineage>
</organism>
<feature type="chain" id="PRO_5039010920" evidence="2">
    <location>
        <begin position="28"/>
        <end position="172"/>
    </location>
</feature>
<keyword evidence="3" id="KW-0449">Lipoprotein</keyword>
<dbReference type="Proteomes" id="UP000184088">
    <property type="component" value="Unassembled WGS sequence"/>
</dbReference>
<reference evidence="3 4" key="1">
    <citation type="submission" date="2016-11" db="EMBL/GenBank/DDBJ databases">
        <authorList>
            <person name="Jaros S."/>
            <person name="Januszkiewicz K."/>
            <person name="Wedrychowicz H."/>
        </authorList>
    </citation>
    <scope>NUCLEOTIDE SEQUENCE [LARGE SCALE GENOMIC DNA]</scope>
    <source>
        <strain evidence="3 4">DSM 17918</strain>
    </source>
</reference>
<evidence type="ECO:0000256" key="2">
    <source>
        <dbReference type="SAM" id="SignalP"/>
    </source>
</evidence>
<protein>
    <submittedName>
        <fullName evidence="3">Sporulation lipoprotein, YhcN/YlaJ family</fullName>
    </submittedName>
</protein>
<dbReference type="InterPro" id="IPR014247">
    <property type="entry name" value="Spore_lipoprot_YhcN/YlaJ"/>
</dbReference>
<dbReference type="STRING" id="1121256.SAMN02746089_00213"/>